<feature type="transmembrane region" description="Helical" evidence="7">
    <location>
        <begin position="6"/>
        <end position="23"/>
    </location>
</feature>
<accession>A0A4U1BT99</accession>
<dbReference type="AlphaFoldDB" id="A0A4U1BT99"/>
<dbReference type="InterPro" id="IPR002751">
    <property type="entry name" value="CbiM/NikMN"/>
</dbReference>
<evidence type="ECO:0000313" key="8">
    <source>
        <dbReference type="EMBL" id="TKB58389.1"/>
    </source>
</evidence>
<dbReference type="Proteomes" id="UP000305675">
    <property type="component" value="Unassembled WGS sequence"/>
</dbReference>
<keyword evidence="3" id="KW-1003">Cell membrane</keyword>
<feature type="transmembrane region" description="Helical" evidence="7">
    <location>
        <begin position="102"/>
        <end position="120"/>
    </location>
</feature>
<evidence type="ECO:0000256" key="1">
    <source>
        <dbReference type="ARBA" id="ARBA00004651"/>
    </source>
</evidence>
<comment type="subcellular location">
    <subcellularLocation>
        <location evidence="1">Cell membrane</location>
        <topology evidence="1">Multi-pass membrane protein</topology>
    </subcellularLocation>
</comment>
<evidence type="ECO:0000256" key="5">
    <source>
        <dbReference type="ARBA" id="ARBA00022989"/>
    </source>
</evidence>
<gene>
    <name evidence="8" type="ORF">FCL42_01175</name>
</gene>
<name>A0A4U1BT99_9GAMM</name>
<evidence type="ECO:0000256" key="6">
    <source>
        <dbReference type="ARBA" id="ARBA00023136"/>
    </source>
</evidence>
<dbReference type="GO" id="GO:0000041">
    <property type="term" value="P:transition metal ion transport"/>
    <property type="evidence" value="ECO:0007669"/>
    <property type="project" value="InterPro"/>
</dbReference>
<dbReference type="EMBL" id="SWCJ01000001">
    <property type="protein sequence ID" value="TKB58389.1"/>
    <property type="molecule type" value="Genomic_DNA"/>
</dbReference>
<evidence type="ECO:0000256" key="2">
    <source>
        <dbReference type="ARBA" id="ARBA00022448"/>
    </source>
</evidence>
<feature type="transmembrane region" description="Helical" evidence="7">
    <location>
        <begin position="171"/>
        <end position="195"/>
    </location>
</feature>
<dbReference type="GO" id="GO:0005886">
    <property type="term" value="C:plasma membrane"/>
    <property type="evidence" value="ECO:0007669"/>
    <property type="project" value="UniProtKB-SubCell"/>
</dbReference>
<keyword evidence="9" id="KW-1185">Reference proteome</keyword>
<feature type="transmembrane region" description="Helical" evidence="7">
    <location>
        <begin position="35"/>
        <end position="52"/>
    </location>
</feature>
<evidence type="ECO:0000256" key="7">
    <source>
        <dbReference type="SAM" id="Phobius"/>
    </source>
</evidence>
<organism evidence="8 9">
    <name type="scientific">Ferrimonas aestuarii</name>
    <dbReference type="NCBI Taxonomy" id="2569539"/>
    <lineage>
        <taxon>Bacteria</taxon>
        <taxon>Pseudomonadati</taxon>
        <taxon>Pseudomonadota</taxon>
        <taxon>Gammaproteobacteria</taxon>
        <taxon>Alteromonadales</taxon>
        <taxon>Ferrimonadaceae</taxon>
        <taxon>Ferrimonas</taxon>
    </lineage>
</organism>
<comment type="caution">
    <text evidence="8">The sequence shown here is derived from an EMBL/GenBank/DDBJ whole genome shotgun (WGS) entry which is preliminary data.</text>
</comment>
<dbReference type="Pfam" id="PF01891">
    <property type="entry name" value="CbiM"/>
    <property type="match status" value="1"/>
</dbReference>
<feature type="transmembrane region" description="Helical" evidence="7">
    <location>
        <begin position="64"/>
        <end position="90"/>
    </location>
</feature>
<protein>
    <submittedName>
        <fullName evidence="8">Uncharacterized protein</fullName>
    </submittedName>
</protein>
<dbReference type="Gene3D" id="1.10.1760.20">
    <property type="match status" value="1"/>
</dbReference>
<reference evidence="8 9" key="1">
    <citation type="submission" date="2019-04" db="EMBL/GenBank/DDBJ databases">
        <authorList>
            <person name="Hwang J.C."/>
        </authorList>
    </citation>
    <scope>NUCLEOTIDE SEQUENCE [LARGE SCALE GENOMIC DNA]</scope>
    <source>
        <strain evidence="8 9">IMCC35002</strain>
    </source>
</reference>
<keyword evidence="2" id="KW-0813">Transport</keyword>
<dbReference type="OrthoDB" id="5297929at2"/>
<proteinExistence type="predicted"/>
<dbReference type="RefSeq" id="WP_136861537.1">
    <property type="nucleotide sequence ID" value="NZ_SWCJ01000001.1"/>
</dbReference>
<evidence type="ECO:0000256" key="3">
    <source>
        <dbReference type="ARBA" id="ARBA00022475"/>
    </source>
</evidence>
<sequence>MAALEFLAWGLWAWLALYCLRTGQLWQRIRSHSSVQHLTLGFTVGLFLLWQLRAGIYDGLDLHFVALTVTTLVFGWRNAIVVASLVQLAIMAVGIEPWHSGGIMALLGIAAPILLSFAILTLSHNYLPRNLWIYIFIDGFLAGIACFVVRTLLLSLWFSGQYDWYIVQDNYLVLMPLFFFPEAMLNGFTTTLLVVHRPHWLATWQDTPDSL</sequence>
<keyword evidence="6 7" id="KW-0472">Membrane</keyword>
<feature type="transmembrane region" description="Helical" evidence="7">
    <location>
        <begin position="132"/>
        <end position="159"/>
    </location>
</feature>
<keyword evidence="5 7" id="KW-1133">Transmembrane helix</keyword>
<keyword evidence="4 7" id="KW-0812">Transmembrane</keyword>
<evidence type="ECO:0000313" key="9">
    <source>
        <dbReference type="Proteomes" id="UP000305675"/>
    </source>
</evidence>
<evidence type="ECO:0000256" key="4">
    <source>
        <dbReference type="ARBA" id="ARBA00022692"/>
    </source>
</evidence>